<proteinExistence type="predicted"/>
<dbReference type="Pfam" id="PF03354">
    <property type="entry name" value="TerL_ATPase"/>
    <property type="match status" value="1"/>
</dbReference>
<comment type="caution">
    <text evidence="3">The sequence shown here is derived from an EMBL/GenBank/DDBJ whole genome shotgun (WGS) entry which is preliminary data.</text>
</comment>
<dbReference type="Proteomes" id="UP000586722">
    <property type="component" value="Unassembled WGS sequence"/>
</dbReference>
<dbReference type="InterPro" id="IPR005021">
    <property type="entry name" value="Terminase_largesu-like"/>
</dbReference>
<evidence type="ECO:0000313" key="3">
    <source>
        <dbReference type="EMBL" id="NBN76836.1"/>
    </source>
</evidence>
<accession>A0A7X5EZ90</accession>
<keyword evidence="4" id="KW-1185">Reference proteome</keyword>
<dbReference type="EMBL" id="JAABLQ010000001">
    <property type="protein sequence ID" value="NBN76836.1"/>
    <property type="molecule type" value="Genomic_DNA"/>
</dbReference>
<dbReference type="Gene3D" id="3.40.50.300">
    <property type="entry name" value="P-loop containing nucleotide triphosphate hydrolases"/>
    <property type="match status" value="1"/>
</dbReference>
<dbReference type="AlphaFoldDB" id="A0A7X5EZ90"/>
<feature type="domain" description="Terminase large subunit-like endonuclease" evidence="2">
    <location>
        <begin position="243"/>
        <end position="522"/>
    </location>
</feature>
<reference evidence="4" key="1">
    <citation type="submission" date="2020-01" db="EMBL/GenBank/DDBJ databases">
        <authorList>
            <person name="Fang Y."/>
            <person name="Sun R."/>
            <person name="Nie L."/>
            <person name="He J."/>
            <person name="Hao L."/>
            <person name="Wang L."/>
            <person name="Su S."/>
            <person name="Lv E."/>
            <person name="Zhang Z."/>
            <person name="Xie R."/>
            <person name="Liu H."/>
        </authorList>
    </citation>
    <scope>NUCLEOTIDE SEQUENCE [LARGE SCALE GENOMIC DNA]</scope>
    <source>
        <strain evidence="4">XCT-53</strain>
    </source>
</reference>
<evidence type="ECO:0000259" key="2">
    <source>
        <dbReference type="Pfam" id="PF20441"/>
    </source>
</evidence>
<dbReference type="RefSeq" id="WP_161707607.1">
    <property type="nucleotide sequence ID" value="NZ_JAABLQ010000001.1"/>
</dbReference>
<dbReference type="PANTHER" id="PTHR41287:SF1">
    <property type="entry name" value="PROTEIN YMFN"/>
    <property type="match status" value="1"/>
</dbReference>
<dbReference type="InterPro" id="IPR046461">
    <property type="entry name" value="TerL_ATPase"/>
</dbReference>
<dbReference type="InterPro" id="IPR027417">
    <property type="entry name" value="P-loop_NTPase"/>
</dbReference>
<dbReference type="InterPro" id="IPR046462">
    <property type="entry name" value="TerL_nuclease"/>
</dbReference>
<dbReference type="GO" id="GO:0004519">
    <property type="term" value="F:endonuclease activity"/>
    <property type="evidence" value="ECO:0007669"/>
    <property type="project" value="InterPro"/>
</dbReference>
<dbReference type="PANTHER" id="PTHR41287">
    <property type="match status" value="1"/>
</dbReference>
<evidence type="ECO:0000259" key="1">
    <source>
        <dbReference type="Pfam" id="PF03354"/>
    </source>
</evidence>
<dbReference type="Pfam" id="PF20441">
    <property type="entry name" value="TerL_nuclease"/>
    <property type="match status" value="1"/>
</dbReference>
<name>A0A7X5EZ90_9HYPH</name>
<feature type="domain" description="Terminase large subunit-like ATPase" evidence="1">
    <location>
        <begin position="59"/>
        <end position="234"/>
    </location>
</feature>
<gene>
    <name evidence="3" type="ORF">GWI72_00980</name>
</gene>
<protein>
    <submittedName>
        <fullName evidence="3">Terminase large subunit</fullName>
    </submittedName>
</protein>
<sequence>MAVRGIGAKPLSERGKIEVRTVKPWEEPGLTRAGRVIAFLEDLPITAGSLAGTTMKIRPWQRAFLEEVYAEDETGRRPVRTAVLSMGRKNGKTQLAAGLALCHLMGPEAEPRGEVYSAALTRDQAAKLFQEMTAILQAHPELDDRANVIRHSKQVEVLFGDGAGSIYAALSADAGSKMGLSPSFVVYDELGSAPNRDLFDALDTATGARDNPLMMCISTQAAADHHVFSELIDYGLKVQAGDVDDPSFHLTLYAAPADADPWEAETWEAANPALGDFRSLDDVTRQAAQARLVPSKESAFRNLILNQRVAAVSRFIHKVEWEKCSAAPDLAALRGRTCFGGLDLSAGRDLTAFVLVFPGEGRMFDVVPKFYFPEAAVKERSEEDRVPYDLWARQGFITLIPGATIDPGFVAHELAEAASLYDLQKLAYDRWRIEDLRRELSLLGAGLPLEPFGQGFRDMAPAVDLLERCVAEGLLRHGGNPVLKMCATNAVVTRDPAGNRKLDKSKANGRIDGLVALAMALAVSGRQEEEPLPACLAQFLDDG</sequence>
<organism evidence="3 4">
    <name type="scientific">Pannonibacter tanglangensis</name>
    <dbReference type="NCBI Taxonomy" id="2750084"/>
    <lineage>
        <taxon>Bacteria</taxon>
        <taxon>Pseudomonadati</taxon>
        <taxon>Pseudomonadota</taxon>
        <taxon>Alphaproteobacteria</taxon>
        <taxon>Hyphomicrobiales</taxon>
        <taxon>Stappiaceae</taxon>
        <taxon>Pannonibacter</taxon>
    </lineage>
</organism>
<evidence type="ECO:0000313" key="4">
    <source>
        <dbReference type="Proteomes" id="UP000586722"/>
    </source>
</evidence>